<evidence type="ECO:0000313" key="2">
    <source>
        <dbReference type="Proteomes" id="UP001218188"/>
    </source>
</evidence>
<name>A0AAD6S7Z5_9AGAR</name>
<dbReference type="Proteomes" id="UP001218188">
    <property type="component" value="Unassembled WGS sequence"/>
</dbReference>
<keyword evidence="2" id="KW-1185">Reference proteome</keyword>
<dbReference type="AlphaFoldDB" id="A0AAD6S7Z5"/>
<proteinExistence type="predicted"/>
<dbReference type="EMBL" id="JARJCM010000207">
    <property type="protein sequence ID" value="KAJ7022559.1"/>
    <property type="molecule type" value="Genomic_DNA"/>
</dbReference>
<comment type="caution">
    <text evidence="1">The sequence shown here is derived from an EMBL/GenBank/DDBJ whole genome shotgun (WGS) entry which is preliminary data.</text>
</comment>
<protein>
    <submittedName>
        <fullName evidence="1">Uncharacterized protein</fullName>
    </submittedName>
</protein>
<gene>
    <name evidence="1" type="ORF">C8F04DRAFT_1194384</name>
</gene>
<organism evidence="1 2">
    <name type="scientific">Mycena alexandri</name>
    <dbReference type="NCBI Taxonomy" id="1745969"/>
    <lineage>
        <taxon>Eukaryota</taxon>
        <taxon>Fungi</taxon>
        <taxon>Dikarya</taxon>
        <taxon>Basidiomycota</taxon>
        <taxon>Agaricomycotina</taxon>
        <taxon>Agaricomycetes</taxon>
        <taxon>Agaricomycetidae</taxon>
        <taxon>Agaricales</taxon>
        <taxon>Marasmiineae</taxon>
        <taxon>Mycenaceae</taxon>
        <taxon>Mycena</taxon>
    </lineage>
</organism>
<sequence length="250" mass="28123">MCRWRQKGLQPPPNSVRNLYLRCGHAESLVGRRDTNMINWLRLRSNAQVRTVNSARTTQLVVFLLVARRRAPNTPNLDAFCTACSNAMAGRRRPWAENKTQDQRDGFGSVETVAEMTRFGISINKIQELERTVFWSVRTLAWNAEIDSLLPGPTYSRLPLGSDFTQSNFSQMRVLFTTALPFSDKSEERGPGKKPWHAVAWRAAVAMLACPDGRLIHVAICSEHSKLSPRDLSQEVLALLVLTVNCTAQT</sequence>
<evidence type="ECO:0000313" key="1">
    <source>
        <dbReference type="EMBL" id="KAJ7022559.1"/>
    </source>
</evidence>
<reference evidence="1" key="1">
    <citation type="submission" date="2023-03" db="EMBL/GenBank/DDBJ databases">
        <title>Massive genome expansion in bonnet fungi (Mycena s.s.) driven by repeated elements and novel gene families across ecological guilds.</title>
        <authorList>
            <consortium name="Lawrence Berkeley National Laboratory"/>
            <person name="Harder C.B."/>
            <person name="Miyauchi S."/>
            <person name="Viragh M."/>
            <person name="Kuo A."/>
            <person name="Thoen E."/>
            <person name="Andreopoulos B."/>
            <person name="Lu D."/>
            <person name="Skrede I."/>
            <person name="Drula E."/>
            <person name="Henrissat B."/>
            <person name="Morin E."/>
            <person name="Kohler A."/>
            <person name="Barry K."/>
            <person name="LaButti K."/>
            <person name="Morin E."/>
            <person name="Salamov A."/>
            <person name="Lipzen A."/>
            <person name="Mereny Z."/>
            <person name="Hegedus B."/>
            <person name="Baldrian P."/>
            <person name="Stursova M."/>
            <person name="Weitz H."/>
            <person name="Taylor A."/>
            <person name="Grigoriev I.V."/>
            <person name="Nagy L.G."/>
            <person name="Martin F."/>
            <person name="Kauserud H."/>
        </authorList>
    </citation>
    <scope>NUCLEOTIDE SEQUENCE</scope>
    <source>
        <strain evidence="1">CBHHK200</strain>
    </source>
</reference>
<accession>A0AAD6S7Z5</accession>